<dbReference type="NCBIfam" id="NF004015">
    <property type="entry name" value="PRK05477.1-5"/>
    <property type="match status" value="1"/>
</dbReference>
<dbReference type="Gene3D" id="1.10.10.410">
    <property type="match status" value="1"/>
</dbReference>
<gene>
    <name evidence="11 13" type="primary">gatB</name>
    <name evidence="13" type="ORF">HY834_03290</name>
</gene>
<dbReference type="InterPro" id="IPR023168">
    <property type="entry name" value="GatB_Yqey_C_2"/>
</dbReference>
<protein>
    <recommendedName>
        <fullName evidence="3 11">Aspartyl/glutamyl-tRNA(Asn/Gln) amidotransferase subunit B</fullName>
        <shortName evidence="11">Asp/Glu-ADT subunit B</shortName>
        <ecNumber evidence="11">6.3.5.-</ecNumber>
    </recommendedName>
</protein>
<dbReference type="InterPro" id="IPR006075">
    <property type="entry name" value="Asn/Gln-tRNA_Trfase_suB/E_cat"/>
</dbReference>
<dbReference type="InterPro" id="IPR003789">
    <property type="entry name" value="Asn/Gln_tRNA_amidoTrase-B-like"/>
</dbReference>
<feature type="domain" description="Asn/Gln amidotransferase" evidence="12">
    <location>
        <begin position="345"/>
        <end position="496"/>
    </location>
</feature>
<comment type="function">
    <text evidence="8 11">Allows the formation of correctly charged Asn-tRNA(Asn) or Gln-tRNA(Gln) through the transamidation of misacylated Asp-tRNA(Asn) or Glu-tRNA(Gln) in organisms which lack either or both of asparaginyl-tRNA or glutaminyl-tRNA synthetases. The reaction takes place in the presence of glutamine and ATP through an activated phospho-Asp-tRNA(Asn) or phospho-Glu-tRNA(Gln).</text>
</comment>
<keyword evidence="7 11" id="KW-0648">Protein biosynthesis</keyword>
<dbReference type="InterPro" id="IPR017958">
    <property type="entry name" value="Gln-tRNA_amidoTrfase_suB_CS"/>
</dbReference>
<dbReference type="PANTHER" id="PTHR11659:SF0">
    <property type="entry name" value="GLUTAMYL-TRNA(GLN) AMIDOTRANSFERASE SUBUNIT B, MITOCHONDRIAL"/>
    <property type="match status" value="1"/>
</dbReference>
<reference evidence="13" key="1">
    <citation type="submission" date="2020-07" db="EMBL/GenBank/DDBJ databases">
        <title>Huge and variable diversity of episymbiotic CPR bacteria and DPANN archaea in groundwater ecosystems.</title>
        <authorList>
            <person name="He C.Y."/>
            <person name="Keren R."/>
            <person name="Whittaker M."/>
            <person name="Farag I.F."/>
            <person name="Doudna J."/>
            <person name="Cate J.H.D."/>
            <person name="Banfield J.F."/>
        </authorList>
    </citation>
    <scope>NUCLEOTIDE SEQUENCE</scope>
    <source>
        <strain evidence="13">NC_groundwater_1586_Pr3_B-0.1um_66_15</strain>
    </source>
</reference>
<evidence type="ECO:0000256" key="5">
    <source>
        <dbReference type="ARBA" id="ARBA00022741"/>
    </source>
</evidence>
<evidence type="ECO:0000256" key="8">
    <source>
        <dbReference type="ARBA" id="ARBA00024799"/>
    </source>
</evidence>
<comment type="similarity">
    <text evidence="1 11">Belongs to the GatB/GatE family. GatB subfamily.</text>
</comment>
<dbReference type="Pfam" id="PF02934">
    <property type="entry name" value="GatB_N"/>
    <property type="match status" value="1"/>
</dbReference>
<dbReference type="HAMAP" id="MF_00121">
    <property type="entry name" value="GatB"/>
    <property type="match status" value="1"/>
</dbReference>
<dbReference type="NCBIfam" id="NF004012">
    <property type="entry name" value="PRK05477.1-2"/>
    <property type="match status" value="1"/>
</dbReference>
<evidence type="ECO:0000256" key="10">
    <source>
        <dbReference type="ARBA" id="ARBA00047913"/>
    </source>
</evidence>
<dbReference type="EC" id="6.3.5.-" evidence="11"/>
<evidence type="ECO:0000256" key="1">
    <source>
        <dbReference type="ARBA" id="ARBA00005306"/>
    </source>
</evidence>
<dbReference type="InterPro" id="IPR042114">
    <property type="entry name" value="GatB_C_1"/>
</dbReference>
<keyword evidence="5 11" id="KW-0547">Nucleotide-binding</keyword>
<dbReference type="Proteomes" id="UP000782610">
    <property type="component" value="Unassembled WGS sequence"/>
</dbReference>
<evidence type="ECO:0000256" key="6">
    <source>
        <dbReference type="ARBA" id="ARBA00022840"/>
    </source>
</evidence>
<comment type="caution">
    <text evidence="13">The sequence shown here is derived from an EMBL/GenBank/DDBJ whole genome shotgun (WGS) entry which is preliminary data.</text>
</comment>
<comment type="catalytic activity">
    <reaction evidence="9 11">
        <text>L-aspartyl-tRNA(Asn) + L-glutamine + ATP + H2O = L-asparaginyl-tRNA(Asn) + L-glutamate + ADP + phosphate + 2 H(+)</text>
        <dbReference type="Rhea" id="RHEA:14513"/>
        <dbReference type="Rhea" id="RHEA-COMP:9674"/>
        <dbReference type="Rhea" id="RHEA-COMP:9677"/>
        <dbReference type="ChEBI" id="CHEBI:15377"/>
        <dbReference type="ChEBI" id="CHEBI:15378"/>
        <dbReference type="ChEBI" id="CHEBI:29985"/>
        <dbReference type="ChEBI" id="CHEBI:30616"/>
        <dbReference type="ChEBI" id="CHEBI:43474"/>
        <dbReference type="ChEBI" id="CHEBI:58359"/>
        <dbReference type="ChEBI" id="CHEBI:78515"/>
        <dbReference type="ChEBI" id="CHEBI:78516"/>
        <dbReference type="ChEBI" id="CHEBI:456216"/>
    </reaction>
</comment>
<dbReference type="GO" id="GO:0005524">
    <property type="term" value="F:ATP binding"/>
    <property type="evidence" value="ECO:0007669"/>
    <property type="project" value="UniProtKB-KW"/>
</dbReference>
<dbReference type="SMART" id="SM00845">
    <property type="entry name" value="GatB_Yqey"/>
    <property type="match status" value="1"/>
</dbReference>
<dbReference type="InterPro" id="IPR004413">
    <property type="entry name" value="GatB"/>
</dbReference>
<evidence type="ECO:0000256" key="4">
    <source>
        <dbReference type="ARBA" id="ARBA00022598"/>
    </source>
</evidence>
<evidence type="ECO:0000256" key="2">
    <source>
        <dbReference type="ARBA" id="ARBA00011123"/>
    </source>
</evidence>
<dbReference type="InterPro" id="IPR017959">
    <property type="entry name" value="Asn/Gln-tRNA_amidoTrfase_suB/E"/>
</dbReference>
<dbReference type="SUPFAM" id="SSF55931">
    <property type="entry name" value="Glutamine synthetase/guanido kinase"/>
    <property type="match status" value="1"/>
</dbReference>
<name>A0A933L043_9HYPH</name>
<comment type="subunit">
    <text evidence="2 11">Heterotrimer of A, B and C subunits.</text>
</comment>
<dbReference type="InterPro" id="IPR014746">
    <property type="entry name" value="Gln_synth/guanido_kin_cat_dom"/>
</dbReference>
<evidence type="ECO:0000259" key="12">
    <source>
        <dbReference type="SMART" id="SM00845"/>
    </source>
</evidence>
<dbReference type="SUPFAM" id="SSF89095">
    <property type="entry name" value="GatB/YqeY motif"/>
    <property type="match status" value="1"/>
</dbReference>
<evidence type="ECO:0000256" key="3">
    <source>
        <dbReference type="ARBA" id="ARBA00016923"/>
    </source>
</evidence>
<evidence type="ECO:0000313" key="14">
    <source>
        <dbReference type="Proteomes" id="UP000782610"/>
    </source>
</evidence>
<dbReference type="GO" id="GO:0006412">
    <property type="term" value="P:translation"/>
    <property type="evidence" value="ECO:0007669"/>
    <property type="project" value="UniProtKB-UniRule"/>
</dbReference>
<dbReference type="GO" id="GO:0050567">
    <property type="term" value="F:glutaminyl-tRNA synthase (glutamine-hydrolyzing) activity"/>
    <property type="evidence" value="ECO:0007669"/>
    <property type="project" value="UniProtKB-UniRule"/>
</dbReference>
<comment type="catalytic activity">
    <reaction evidence="10 11">
        <text>L-glutamyl-tRNA(Gln) + L-glutamine + ATP + H2O = L-glutaminyl-tRNA(Gln) + L-glutamate + ADP + phosphate + H(+)</text>
        <dbReference type="Rhea" id="RHEA:17521"/>
        <dbReference type="Rhea" id="RHEA-COMP:9681"/>
        <dbReference type="Rhea" id="RHEA-COMP:9684"/>
        <dbReference type="ChEBI" id="CHEBI:15377"/>
        <dbReference type="ChEBI" id="CHEBI:15378"/>
        <dbReference type="ChEBI" id="CHEBI:29985"/>
        <dbReference type="ChEBI" id="CHEBI:30616"/>
        <dbReference type="ChEBI" id="CHEBI:43474"/>
        <dbReference type="ChEBI" id="CHEBI:58359"/>
        <dbReference type="ChEBI" id="CHEBI:78520"/>
        <dbReference type="ChEBI" id="CHEBI:78521"/>
        <dbReference type="ChEBI" id="CHEBI:456216"/>
    </reaction>
</comment>
<sequence>MTLIDTRTPNPKSFIKGQTGDWEVIIGMEVHAQVTSESKLFSGSSTEFGRPPNSNVSFVDAAMPGMLPVINDECVKQAVRTGLGLKAQINKRSIFDRKNYFYPDLPQGYQISQYKDPIVGEGIVLLAMGEEVIEIGIERLHLEQDAGKSIHDQHPNLSLVDLNRSGVALMEIVSKPDLRSSDEAKAYLSKLRTILRYLGTCDGNMEQGSMRADVNVSVRKPGGAFGTRCEIKNVNSIRFAGQAIEYEARRQIDILEDGGKIDQETRLYDPKTGETRSMRSKEEAHDYRYFPDPDLLPLEFDQAFIDELAKHLPELPDEKMTRFIRDYGVTPYDAMVLTLERESADYYEAAVAHGAKVRDGKAVANLVMGDISAYANSIGLSMFETHITPAQVAGIVDLVADGTISGKIAKDLLQIIIADDKTGDPAAIVAARGMKQVTDTGAIEKVVDEIIAANPDQVAKVLAKPTLIGWFVGQAMKASGGKANPQALNEILKRKLGL</sequence>
<dbReference type="FunFam" id="1.10.150.380:FF:000001">
    <property type="entry name" value="Aspartyl/glutamyl-tRNA(Asn/Gln) amidotransferase subunit B"/>
    <property type="match status" value="1"/>
</dbReference>
<dbReference type="Pfam" id="PF02637">
    <property type="entry name" value="GatB_Yqey"/>
    <property type="match status" value="1"/>
</dbReference>
<dbReference type="PANTHER" id="PTHR11659">
    <property type="entry name" value="GLUTAMYL-TRNA GLN AMIDOTRANSFERASE SUBUNIT B MITOCHONDRIAL AND PROKARYOTIC PET112-RELATED"/>
    <property type="match status" value="1"/>
</dbReference>
<accession>A0A933L043</accession>
<dbReference type="InterPro" id="IPR018027">
    <property type="entry name" value="Asn/Gln_amidotransferase"/>
</dbReference>
<evidence type="ECO:0000313" key="13">
    <source>
        <dbReference type="EMBL" id="MBI4920747.1"/>
    </source>
</evidence>
<dbReference type="NCBIfam" id="NF004014">
    <property type="entry name" value="PRK05477.1-4"/>
    <property type="match status" value="1"/>
</dbReference>
<evidence type="ECO:0000256" key="11">
    <source>
        <dbReference type="HAMAP-Rule" id="MF_00121"/>
    </source>
</evidence>
<proteinExistence type="inferred from homology"/>
<dbReference type="Gene3D" id="1.10.150.380">
    <property type="entry name" value="GatB domain, N-terminal subdomain"/>
    <property type="match status" value="1"/>
</dbReference>
<evidence type="ECO:0000256" key="7">
    <source>
        <dbReference type="ARBA" id="ARBA00022917"/>
    </source>
</evidence>
<keyword evidence="6 11" id="KW-0067">ATP-binding</keyword>
<evidence type="ECO:0000256" key="9">
    <source>
        <dbReference type="ARBA" id="ARBA00047380"/>
    </source>
</evidence>
<dbReference type="FunFam" id="1.10.10.410:FF:000001">
    <property type="entry name" value="Aspartyl/glutamyl-tRNA(Asn/Gln) amidotransferase subunit B"/>
    <property type="match status" value="1"/>
</dbReference>
<keyword evidence="4 11" id="KW-0436">Ligase</keyword>
<organism evidence="13 14">
    <name type="scientific">Devosia nanyangense</name>
    <dbReference type="NCBI Taxonomy" id="1228055"/>
    <lineage>
        <taxon>Bacteria</taxon>
        <taxon>Pseudomonadati</taxon>
        <taxon>Pseudomonadota</taxon>
        <taxon>Alphaproteobacteria</taxon>
        <taxon>Hyphomicrobiales</taxon>
        <taxon>Devosiaceae</taxon>
        <taxon>Devosia</taxon>
    </lineage>
</organism>
<dbReference type="GO" id="GO:0070681">
    <property type="term" value="P:glutaminyl-tRNAGln biosynthesis via transamidation"/>
    <property type="evidence" value="ECO:0007669"/>
    <property type="project" value="TreeGrafter"/>
</dbReference>
<dbReference type="PROSITE" id="PS01234">
    <property type="entry name" value="GATB"/>
    <property type="match status" value="1"/>
</dbReference>
<dbReference type="NCBIfam" id="TIGR00133">
    <property type="entry name" value="gatB"/>
    <property type="match status" value="1"/>
</dbReference>
<dbReference type="EMBL" id="JACRAF010000010">
    <property type="protein sequence ID" value="MBI4920747.1"/>
    <property type="molecule type" value="Genomic_DNA"/>
</dbReference>
<dbReference type="AlphaFoldDB" id="A0A933L043"/>